<evidence type="ECO:0000313" key="5">
    <source>
        <dbReference type="EMBL" id="CAI6357319.1"/>
    </source>
</evidence>
<gene>
    <name evidence="5" type="ORF">MEUPH1_LOCUS12956</name>
</gene>
<evidence type="ECO:0000256" key="3">
    <source>
        <dbReference type="PROSITE-ProRule" id="PRU00175"/>
    </source>
</evidence>
<reference evidence="5 6" key="1">
    <citation type="submission" date="2023-01" db="EMBL/GenBank/DDBJ databases">
        <authorList>
            <person name="Whitehead M."/>
        </authorList>
    </citation>
    <scope>NUCLEOTIDE SEQUENCE [LARGE SCALE GENOMIC DNA]</scope>
</reference>
<sequence length="554" mass="63578">MLHDGYKYSSNGKRNGIRYYKCSKASLYFCDGSIKKLEDGSIIIVKEHNNHNGQDNVELVNAFRDVLKIRAKNENQLLKNIYDEECQRHNVAAALYPWKTAESIMRHARRNSLPRTPTSLNELAAYFDNEPIPRFLCCTSSMFRGSVTDALGNRSVIFACPLLIRAVQENNIDEIHADATFKIVPRNLGTQLLSIHCMIQNYSIPIIYVLMESKCRDSYDCVLAFVKNNLIPNLTPSTIITDYEPALRDALVSQFPGAQAHGCWFHHNQAVWKNMKSRGYLQHVNTNPFALESLKMLFSLPLLPARGMERGFALIRAFAANHGVHMDNLFDYYNRYWLQRVGPDIVSVHRLPRRTNNNLESFHNALRLKFSVAHPNLWIFLGHLCDLSKKYHTVVGQLGNNLQPTRNLRANFLQNSRNIKHATDQYNLGLITIWEYIKKCSYLSASYELRQRNWALGVGRDEPEHEIIENQGEEIQNNEPEEINNQPPPHDPNPLLCMTCLTRTIEETPDKFIVLPCGHAWICGVCVEQLQTQIAASCPMCRCENVTYQRIFIV</sequence>
<evidence type="ECO:0000256" key="1">
    <source>
        <dbReference type="ARBA" id="ARBA00022771"/>
    </source>
</evidence>
<organism evidence="5 6">
    <name type="scientific">Macrosiphum euphorbiae</name>
    <name type="common">potato aphid</name>
    <dbReference type="NCBI Taxonomy" id="13131"/>
    <lineage>
        <taxon>Eukaryota</taxon>
        <taxon>Metazoa</taxon>
        <taxon>Ecdysozoa</taxon>
        <taxon>Arthropoda</taxon>
        <taxon>Hexapoda</taxon>
        <taxon>Insecta</taxon>
        <taxon>Pterygota</taxon>
        <taxon>Neoptera</taxon>
        <taxon>Paraneoptera</taxon>
        <taxon>Hemiptera</taxon>
        <taxon>Sternorrhyncha</taxon>
        <taxon>Aphidomorpha</taxon>
        <taxon>Aphidoidea</taxon>
        <taxon>Aphididae</taxon>
        <taxon>Macrosiphini</taxon>
        <taxon>Macrosiphum</taxon>
    </lineage>
</organism>
<dbReference type="Proteomes" id="UP001160148">
    <property type="component" value="Unassembled WGS sequence"/>
</dbReference>
<dbReference type="Gene3D" id="2.20.25.240">
    <property type="match status" value="1"/>
</dbReference>
<name>A0AAV0WMU4_9HEMI</name>
<dbReference type="InterPro" id="IPR018289">
    <property type="entry name" value="MULE_transposase_dom"/>
</dbReference>
<dbReference type="GO" id="GO:0008270">
    <property type="term" value="F:zinc ion binding"/>
    <property type="evidence" value="ECO:0007669"/>
    <property type="project" value="UniProtKB-KW"/>
</dbReference>
<dbReference type="InterPro" id="IPR001841">
    <property type="entry name" value="Znf_RING"/>
</dbReference>
<dbReference type="SUPFAM" id="SSF57850">
    <property type="entry name" value="RING/U-box"/>
    <property type="match status" value="1"/>
</dbReference>
<accession>A0AAV0WMU4</accession>
<dbReference type="SMART" id="SM00184">
    <property type="entry name" value="RING"/>
    <property type="match status" value="1"/>
</dbReference>
<keyword evidence="1 3" id="KW-0863">Zinc-finger</keyword>
<keyword evidence="6" id="KW-1185">Reference proteome</keyword>
<dbReference type="EMBL" id="CARXXK010000002">
    <property type="protein sequence ID" value="CAI6357319.1"/>
    <property type="molecule type" value="Genomic_DNA"/>
</dbReference>
<keyword evidence="2" id="KW-0862">Zinc</keyword>
<dbReference type="InterPro" id="IPR013083">
    <property type="entry name" value="Znf_RING/FYVE/PHD"/>
</dbReference>
<dbReference type="PROSITE" id="PS50089">
    <property type="entry name" value="ZF_RING_2"/>
    <property type="match status" value="1"/>
</dbReference>
<proteinExistence type="predicted"/>
<comment type="caution">
    <text evidence="5">The sequence shown here is derived from an EMBL/GenBank/DDBJ whole genome shotgun (WGS) entry which is preliminary data.</text>
</comment>
<evidence type="ECO:0000256" key="2">
    <source>
        <dbReference type="ARBA" id="ARBA00022833"/>
    </source>
</evidence>
<feature type="domain" description="RING-type" evidence="4">
    <location>
        <begin position="497"/>
        <end position="542"/>
    </location>
</feature>
<evidence type="ECO:0000259" key="4">
    <source>
        <dbReference type="PROSITE" id="PS50089"/>
    </source>
</evidence>
<dbReference type="Pfam" id="PF10551">
    <property type="entry name" value="MULE"/>
    <property type="match status" value="1"/>
</dbReference>
<keyword evidence="1 3" id="KW-0479">Metal-binding</keyword>
<dbReference type="Gene3D" id="3.30.40.10">
    <property type="entry name" value="Zinc/RING finger domain, C3HC4 (zinc finger)"/>
    <property type="match status" value="1"/>
</dbReference>
<dbReference type="AlphaFoldDB" id="A0AAV0WMU4"/>
<dbReference type="PANTHER" id="PTHR47160:SF10">
    <property type="entry name" value="MULE TRANSPOSASE DOMAIN-CONTAINING PROTEIN"/>
    <property type="match status" value="1"/>
</dbReference>
<dbReference type="PANTHER" id="PTHR47160">
    <property type="entry name" value="PUTATIVE-RELATED"/>
    <property type="match status" value="1"/>
</dbReference>
<protein>
    <recommendedName>
        <fullName evidence="4">RING-type domain-containing protein</fullName>
    </recommendedName>
</protein>
<evidence type="ECO:0000313" key="6">
    <source>
        <dbReference type="Proteomes" id="UP001160148"/>
    </source>
</evidence>